<keyword evidence="2" id="KW-1185">Reference proteome</keyword>
<gene>
    <name evidence="1" type="ORF">RHMOL_Rhmol05G0202800</name>
</gene>
<organism evidence="1 2">
    <name type="scientific">Rhododendron molle</name>
    <name type="common">Chinese azalea</name>
    <name type="synonym">Azalea mollis</name>
    <dbReference type="NCBI Taxonomy" id="49168"/>
    <lineage>
        <taxon>Eukaryota</taxon>
        <taxon>Viridiplantae</taxon>
        <taxon>Streptophyta</taxon>
        <taxon>Embryophyta</taxon>
        <taxon>Tracheophyta</taxon>
        <taxon>Spermatophyta</taxon>
        <taxon>Magnoliopsida</taxon>
        <taxon>eudicotyledons</taxon>
        <taxon>Gunneridae</taxon>
        <taxon>Pentapetalae</taxon>
        <taxon>asterids</taxon>
        <taxon>Ericales</taxon>
        <taxon>Ericaceae</taxon>
        <taxon>Ericoideae</taxon>
        <taxon>Rhodoreae</taxon>
        <taxon>Rhododendron</taxon>
    </lineage>
</organism>
<dbReference type="Proteomes" id="UP001062846">
    <property type="component" value="Chromosome 5"/>
</dbReference>
<name>A0ACC0NTE9_RHOML</name>
<reference evidence="1" key="1">
    <citation type="submission" date="2022-02" db="EMBL/GenBank/DDBJ databases">
        <title>Plant Genome Project.</title>
        <authorList>
            <person name="Zhang R.-G."/>
        </authorList>
    </citation>
    <scope>NUCLEOTIDE SEQUENCE</scope>
    <source>
        <strain evidence="1">AT1</strain>
    </source>
</reference>
<comment type="caution">
    <text evidence="1">The sequence shown here is derived from an EMBL/GenBank/DDBJ whole genome shotgun (WGS) entry which is preliminary data.</text>
</comment>
<evidence type="ECO:0000313" key="2">
    <source>
        <dbReference type="Proteomes" id="UP001062846"/>
    </source>
</evidence>
<evidence type="ECO:0000313" key="1">
    <source>
        <dbReference type="EMBL" id="KAI8555807.1"/>
    </source>
</evidence>
<accession>A0ACC0NTE9</accession>
<dbReference type="EMBL" id="CM046392">
    <property type="protein sequence ID" value="KAI8555807.1"/>
    <property type="molecule type" value="Genomic_DNA"/>
</dbReference>
<proteinExistence type="predicted"/>
<sequence>MAKKKPTHHDKPPQNQDHAHQSPPATMDGVSPSDKLENLKSLNTMLLKQAVERRQEVDSLQRSKGSLESALTRSESENREMQAELTRLRDRAARLVLEGDLVSVFVAEQVGQQAKAVEEEREGLRGETAEVEERVKCLERDMDVVMRERSEIEKVCGERESQIRVLEEKLSKVCAEMEKEIDGLKRVSRERDGLRTELDVQIEETSGLRLELIESEKRGRVIEEEVKKLKAEYNGVVKGKRERERRIEEMMREKGEIERSLGEANQVIEGLKKEIEGIVREKEGVEKERDLEVVKKNELQVSVAALDEMVLVLQKEEKKLRAIVLDLEKRCVVGEEKEKEMEREISELVSESEERERSFESLVEENDLVKKELDGALKELDEHKQKMEEVIRKKVEIEAEKVGKESEIVEMQREVSELRLAISALEASCRNQTERNGQLQSEVSHCWDTIKIVTSERDVARRGFDEEKKNGVILREKILEMEKKIEETQKVVDDLKAGKLNVIEEKKELEIKCTKLVKEIESMEISLSKARKEVDEVQAKVESSDANLELVLKTLRSAAAAMVCASKEGVVKENDGLSDEMKLGESVKPYVAELEAIKNAFKKREIKVEDMKKQLEHLQNSVAEARKGKNFLTLVSSATAILAAAVASVAYVARGR</sequence>
<protein>
    <submittedName>
        <fullName evidence="1">Uncharacterized protein</fullName>
    </submittedName>
</protein>